<dbReference type="Proteomes" id="UP000623010">
    <property type="component" value="Unassembled WGS sequence"/>
</dbReference>
<organism evidence="1 2">
    <name type="scientific">Streptomyces echinoruber</name>
    <dbReference type="NCBI Taxonomy" id="68898"/>
    <lineage>
        <taxon>Bacteria</taxon>
        <taxon>Bacillati</taxon>
        <taxon>Actinomycetota</taxon>
        <taxon>Actinomycetes</taxon>
        <taxon>Kitasatosporales</taxon>
        <taxon>Streptomycetaceae</taxon>
        <taxon>Streptomyces</taxon>
    </lineage>
</organism>
<evidence type="ECO:0000313" key="1">
    <source>
        <dbReference type="EMBL" id="GGZ91927.1"/>
    </source>
</evidence>
<gene>
    <name evidence="1" type="ORF">GCM10010389_33090</name>
</gene>
<keyword evidence="2" id="KW-1185">Reference proteome</keyword>
<protein>
    <submittedName>
        <fullName evidence="1">Uncharacterized protein</fullName>
    </submittedName>
</protein>
<name>A0A918RAE7_9ACTN</name>
<comment type="caution">
    <text evidence="1">The sequence shown here is derived from an EMBL/GenBank/DDBJ whole genome shotgun (WGS) entry which is preliminary data.</text>
</comment>
<proteinExistence type="predicted"/>
<evidence type="ECO:0000313" key="2">
    <source>
        <dbReference type="Proteomes" id="UP000623010"/>
    </source>
</evidence>
<reference evidence="1" key="2">
    <citation type="submission" date="2020-09" db="EMBL/GenBank/DDBJ databases">
        <authorList>
            <person name="Sun Q."/>
            <person name="Ohkuma M."/>
        </authorList>
    </citation>
    <scope>NUCLEOTIDE SEQUENCE</scope>
    <source>
        <strain evidence="1">JCM 5016</strain>
    </source>
</reference>
<accession>A0A918RAE7</accession>
<dbReference type="RefSeq" id="WP_190058192.1">
    <property type="nucleotide sequence ID" value="NZ_BMWH01000012.1"/>
</dbReference>
<dbReference type="EMBL" id="BMWH01000012">
    <property type="protein sequence ID" value="GGZ91927.1"/>
    <property type="molecule type" value="Genomic_DNA"/>
</dbReference>
<reference evidence="1" key="1">
    <citation type="journal article" date="2014" name="Int. J. Syst. Evol. Microbiol.">
        <title>Complete genome sequence of Corynebacterium casei LMG S-19264T (=DSM 44701T), isolated from a smear-ripened cheese.</title>
        <authorList>
            <consortium name="US DOE Joint Genome Institute (JGI-PGF)"/>
            <person name="Walter F."/>
            <person name="Albersmeier A."/>
            <person name="Kalinowski J."/>
            <person name="Ruckert C."/>
        </authorList>
    </citation>
    <scope>NUCLEOTIDE SEQUENCE</scope>
    <source>
        <strain evidence="1">JCM 5016</strain>
    </source>
</reference>
<sequence length="82" mass="8717">MIEESHVRELLKSRDDDAALILLEGGARVVESAARTQDHHAGAPVLITKAELVDRLGTPTPADHDVRTLARALDDAVGKLGA</sequence>
<dbReference type="AlphaFoldDB" id="A0A918RAE7"/>